<name>A0A8H7J2N7_9PLEO</name>
<keyword evidence="2" id="KW-1185">Reference proteome</keyword>
<dbReference type="InterPro" id="IPR053007">
    <property type="entry name" value="CYP450_monoxygenase_sec-met"/>
</dbReference>
<dbReference type="GO" id="GO:0004497">
    <property type="term" value="F:monooxygenase activity"/>
    <property type="evidence" value="ECO:0007669"/>
    <property type="project" value="InterPro"/>
</dbReference>
<dbReference type="Pfam" id="PF00067">
    <property type="entry name" value="p450"/>
    <property type="match status" value="1"/>
</dbReference>
<dbReference type="AlphaFoldDB" id="A0A8H7J2N7"/>
<dbReference type="Gene3D" id="1.10.630.10">
    <property type="entry name" value="Cytochrome P450"/>
    <property type="match status" value="1"/>
</dbReference>
<comment type="caution">
    <text evidence="1">The sequence shown here is derived from an EMBL/GenBank/DDBJ whole genome shotgun (WGS) entry which is preliminary data.</text>
</comment>
<gene>
    <name evidence="1" type="ORF">EKO04_006983</name>
</gene>
<organism evidence="1 2">
    <name type="scientific">Ascochyta lentis</name>
    <dbReference type="NCBI Taxonomy" id="205686"/>
    <lineage>
        <taxon>Eukaryota</taxon>
        <taxon>Fungi</taxon>
        <taxon>Dikarya</taxon>
        <taxon>Ascomycota</taxon>
        <taxon>Pezizomycotina</taxon>
        <taxon>Dothideomycetes</taxon>
        <taxon>Pleosporomycetidae</taxon>
        <taxon>Pleosporales</taxon>
        <taxon>Pleosporineae</taxon>
        <taxon>Didymellaceae</taxon>
        <taxon>Ascochyta</taxon>
    </lineage>
</organism>
<dbReference type="InterPro" id="IPR001128">
    <property type="entry name" value="Cyt_P450"/>
</dbReference>
<dbReference type="SUPFAM" id="SSF48264">
    <property type="entry name" value="Cytochrome P450"/>
    <property type="match status" value="1"/>
</dbReference>
<dbReference type="InterPro" id="IPR036396">
    <property type="entry name" value="Cyt_P450_sf"/>
</dbReference>
<dbReference type="PANTHER" id="PTHR47582:SF1">
    <property type="entry name" value="P450, PUTATIVE (EUROFUNG)-RELATED"/>
    <property type="match status" value="1"/>
</dbReference>
<dbReference type="Proteomes" id="UP000651452">
    <property type="component" value="Unassembled WGS sequence"/>
</dbReference>
<dbReference type="GO" id="GO:0016705">
    <property type="term" value="F:oxidoreductase activity, acting on paired donors, with incorporation or reduction of molecular oxygen"/>
    <property type="evidence" value="ECO:0007669"/>
    <property type="project" value="InterPro"/>
</dbReference>
<dbReference type="OrthoDB" id="1470350at2759"/>
<protein>
    <recommendedName>
        <fullName evidence="3">Cytochrome P450</fullName>
    </recommendedName>
</protein>
<dbReference type="PANTHER" id="PTHR47582">
    <property type="entry name" value="P450, PUTATIVE (EUROFUNG)-RELATED"/>
    <property type="match status" value="1"/>
</dbReference>
<sequence>MRLPGQDMHLIHPLNTLSIKRFTGMQTLSLMTVFRVAVGPAMSLVPASEKFLTDPDTGVSKRELSKLFNEQLRSLKNLSGYAAQLQSKIDKHWAESVSLDSEHVEMGLASWVFDTLSYSMGAVFWGEKGPFEDALFREQLRVFIQNLEALRNPVTFLVPRHLRSARAYVRESLDQAAVNNAYGLESQGRTLFNRLAALYEAHGVPPAGFTDCHLVAIVGLLSNVINIMAWAMCHIAGDEKLKASLMVELNAVVEKSHSRSSSDNVLSEDQGLELLLEINQVRESCPLLLATWYELLRTYGDSPVARYVNQDSAFDAQYQVKKGSIIMTPIHLHNCKDDIWGQDADAFRPSRFLSGNSSKVDADLIKHLEVFGLPGMHQCPGRYLAMNLVVALVAKMLLSFEITPVPGGTFSIPKRKETMLGLPATGSDPKVLVRHRQGIRSVHVGFENVRPGW</sequence>
<dbReference type="GO" id="GO:0020037">
    <property type="term" value="F:heme binding"/>
    <property type="evidence" value="ECO:0007669"/>
    <property type="project" value="InterPro"/>
</dbReference>
<evidence type="ECO:0000313" key="1">
    <source>
        <dbReference type="EMBL" id="KAF9695157.1"/>
    </source>
</evidence>
<dbReference type="GO" id="GO:0005506">
    <property type="term" value="F:iron ion binding"/>
    <property type="evidence" value="ECO:0007669"/>
    <property type="project" value="InterPro"/>
</dbReference>
<dbReference type="EMBL" id="RZGK01000012">
    <property type="protein sequence ID" value="KAF9695157.1"/>
    <property type="molecule type" value="Genomic_DNA"/>
</dbReference>
<evidence type="ECO:0000313" key="2">
    <source>
        <dbReference type="Proteomes" id="UP000651452"/>
    </source>
</evidence>
<reference evidence="1" key="2">
    <citation type="submission" date="2020-09" db="EMBL/GenBank/DDBJ databases">
        <title>Reference genome assembly for Australian Ascochyta lentis isolate Al4.</title>
        <authorList>
            <person name="Lee R.C."/>
            <person name="Farfan-Caceres L.M."/>
            <person name="Debler J.W."/>
            <person name="Williams A.H."/>
            <person name="Henares B.M."/>
        </authorList>
    </citation>
    <scope>NUCLEOTIDE SEQUENCE</scope>
    <source>
        <strain evidence="1">Al4</strain>
    </source>
</reference>
<proteinExistence type="predicted"/>
<evidence type="ECO:0008006" key="3">
    <source>
        <dbReference type="Google" id="ProtNLM"/>
    </source>
</evidence>
<reference evidence="1" key="1">
    <citation type="submission" date="2018-12" db="EMBL/GenBank/DDBJ databases">
        <authorList>
            <person name="Syme R.A."/>
            <person name="Farfan-Caceres L."/>
            <person name="Lichtenzveig J."/>
        </authorList>
    </citation>
    <scope>NUCLEOTIDE SEQUENCE</scope>
    <source>
        <strain evidence="1">Al4</strain>
    </source>
</reference>
<accession>A0A8H7J2N7</accession>